<dbReference type="InterPro" id="IPR005662">
    <property type="entry name" value="GTPase_Era-like"/>
</dbReference>
<gene>
    <name evidence="6" type="primary">era</name>
    <name evidence="11" type="ORF">A3D78_01820</name>
</gene>
<dbReference type="Gene3D" id="3.40.50.300">
    <property type="entry name" value="P-loop containing nucleotide triphosphate hydrolases"/>
    <property type="match status" value="1"/>
</dbReference>
<dbReference type="CDD" id="cd04163">
    <property type="entry name" value="Era"/>
    <property type="match status" value="1"/>
</dbReference>
<comment type="function">
    <text evidence="6">An essential GTPase that binds both GDP and GTP, with rapid nucleotide exchange. Plays a role in 16S rRNA processing and 30S ribosomal subunit biogenesis and possibly also in cell cycle regulation and energy metabolism.</text>
</comment>
<comment type="similarity">
    <text evidence="1 6 7 8">Belongs to the TRAFAC class TrmE-Era-EngA-EngB-Septin-like GTPase superfamily. Era GTPase family.</text>
</comment>
<evidence type="ECO:0000256" key="4">
    <source>
        <dbReference type="ARBA" id="ARBA00022884"/>
    </source>
</evidence>
<evidence type="ECO:0000256" key="6">
    <source>
        <dbReference type="HAMAP-Rule" id="MF_00367"/>
    </source>
</evidence>
<dbReference type="HAMAP" id="MF_00367">
    <property type="entry name" value="GTPase_Era"/>
    <property type="match status" value="1"/>
</dbReference>
<organism evidence="11 12">
    <name type="scientific">Candidatus Gottesmanbacteria bacterium RIFCSPHIGHO2_02_FULL_39_14</name>
    <dbReference type="NCBI Taxonomy" id="1798383"/>
    <lineage>
        <taxon>Bacteria</taxon>
        <taxon>Candidatus Gottesmaniibacteriota</taxon>
    </lineage>
</organism>
<dbReference type="GO" id="GO:0005829">
    <property type="term" value="C:cytosol"/>
    <property type="evidence" value="ECO:0007669"/>
    <property type="project" value="TreeGrafter"/>
</dbReference>
<keyword evidence="5 6" id="KW-0342">GTP-binding</keyword>
<evidence type="ECO:0000256" key="5">
    <source>
        <dbReference type="ARBA" id="ARBA00023134"/>
    </source>
</evidence>
<dbReference type="SUPFAM" id="SSF52540">
    <property type="entry name" value="P-loop containing nucleoside triphosphate hydrolases"/>
    <property type="match status" value="1"/>
</dbReference>
<comment type="subcellular location">
    <subcellularLocation>
        <location evidence="6">Cytoplasm</location>
    </subcellularLocation>
    <subcellularLocation>
        <location evidence="6">Cell membrane</location>
        <topology evidence="6">Peripheral membrane protein</topology>
    </subcellularLocation>
</comment>
<feature type="region of interest" description="G3" evidence="7">
    <location>
        <begin position="61"/>
        <end position="64"/>
    </location>
</feature>
<dbReference type="InterPro" id="IPR009019">
    <property type="entry name" value="KH_sf_prok-type"/>
</dbReference>
<dbReference type="PANTHER" id="PTHR42698:SF1">
    <property type="entry name" value="GTPASE ERA, MITOCHONDRIAL"/>
    <property type="match status" value="1"/>
</dbReference>
<dbReference type="PROSITE" id="PS50823">
    <property type="entry name" value="KH_TYPE_2"/>
    <property type="match status" value="1"/>
</dbReference>
<dbReference type="NCBIfam" id="NF000908">
    <property type="entry name" value="PRK00089.1"/>
    <property type="match status" value="1"/>
</dbReference>
<dbReference type="Gene3D" id="3.30.300.20">
    <property type="match status" value="1"/>
</dbReference>
<dbReference type="NCBIfam" id="TIGR00436">
    <property type="entry name" value="era"/>
    <property type="match status" value="1"/>
</dbReference>
<dbReference type="InterPro" id="IPR005225">
    <property type="entry name" value="Small_GTP-bd"/>
</dbReference>
<dbReference type="InterPro" id="IPR015946">
    <property type="entry name" value="KH_dom-like_a/b"/>
</dbReference>
<evidence type="ECO:0000259" key="10">
    <source>
        <dbReference type="PROSITE" id="PS51713"/>
    </source>
</evidence>
<dbReference type="PANTHER" id="PTHR42698">
    <property type="entry name" value="GTPASE ERA"/>
    <property type="match status" value="1"/>
</dbReference>
<dbReference type="PROSITE" id="PS51713">
    <property type="entry name" value="G_ERA"/>
    <property type="match status" value="1"/>
</dbReference>
<dbReference type="EMBL" id="MFJM01000015">
    <property type="protein sequence ID" value="OGG18536.1"/>
    <property type="molecule type" value="Genomic_DNA"/>
</dbReference>
<feature type="domain" description="KH type-2" evidence="9">
    <location>
        <begin position="207"/>
        <end position="284"/>
    </location>
</feature>
<evidence type="ECO:0000256" key="2">
    <source>
        <dbReference type="ARBA" id="ARBA00020484"/>
    </source>
</evidence>
<dbReference type="PRINTS" id="PR00326">
    <property type="entry name" value="GTP1OBG"/>
</dbReference>
<accession>A0A1F6A1I7</accession>
<feature type="region of interest" description="G4" evidence="7">
    <location>
        <begin position="125"/>
        <end position="128"/>
    </location>
</feature>
<keyword evidence="6" id="KW-1003">Cell membrane</keyword>
<protein>
    <recommendedName>
        <fullName evidence="2 6">GTPase Era</fullName>
    </recommendedName>
</protein>
<dbReference type="GO" id="GO:0070181">
    <property type="term" value="F:small ribosomal subunit rRNA binding"/>
    <property type="evidence" value="ECO:0007669"/>
    <property type="project" value="UniProtKB-UniRule"/>
</dbReference>
<dbReference type="InterPro" id="IPR027417">
    <property type="entry name" value="P-loop_NTPase"/>
</dbReference>
<dbReference type="InterPro" id="IPR030388">
    <property type="entry name" value="G_ERA_dom"/>
</dbReference>
<dbReference type="GO" id="GO:0043024">
    <property type="term" value="F:ribosomal small subunit binding"/>
    <property type="evidence" value="ECO:0007669"/>
    <property type="project" value="TreeGrafter"/>
</dbReference>
<dbReference type="AlphaFoldDB" id="A0A1F6A1I7"/>
<evidence type="ECO:0000313" key="12">
    <source>
        <dbReference type="Proteomes" id="UP000176253"/>
    </source>
</evidence>
<feature type="binding site" evidence="6">
    <location>
        <begin position="14"/>
        <end position="21"/>
    </location>
    <ligand>
        <name>GTP</name>
        <dbReference type="ChEBI" id="CHEBI:37565"/>
    </ligand>
</feature>
<dbReference type="InterPro" id="IPR004044">
    <property type="entry name" value="KH_dom_type_2"/>
</dbReference>
<keyword evidence="4 6" id="KW-0694">RNA-binding</keyword>
<comment type="subunit">
    <text evidence="6">Monomer.</text>
</comment>
<feature type="region of interest" description="G1" evidence="7">
    <location>
        <begin position="14"/>
        <end position="21"/>
    </location>
</feature>
<dbReference type="SUPFAM" id="SSF54814">
    <property type="entry name" value="Prokaryotic type KH domain (KH-domain type II)"/>
    <property type="match status" value="1"/>
</dbReference>
<feature type="binding site" evidence="6">
    <location>
        <begin position="61"/>
        <end position="65"/>
    </location>
    <ligand>
        <name>GTP</name>
        <dbReference type="ChEBI" id="CHEBI:37565"/>
    </ligand>
</feature>
<keyword evidence="6" id="KW-0699">rRNA-binding</keyword>
<comment type="caution">
    <text evidence="11">The sequence shown here is derived from an EMBL/GenBank/DDBJ whole genome shotgun (WGS) entry which is preliminary data.</text>
</comment>
<dbReference type="NCBIfam" id="TIGR00231">
    <property type="entry name" value="small_GTP"/>
    <property type="match status" value="1"/>
</dbReference>
<dbReference type="GO" id="GO:0005525">
    <property type="term" value="F:GTP binding"/>
    <property type="evidence" value="ECO:0007669"/>
    <property type="project" value="UniProtKB-UniRule"/>
</dbReference>
<keyword evidence="6" id="KW-0690">Ribosome biogenesis</keyword>
<keyword evidence="3 6" id="KW-0547">Nucleotide-binding</keyword>
<evidence type="ECO:0000256" key="7">
    <source>
        <dbReference type="PROSITE-ProRule" id="PRU01050"/>
    </source>
</evidence>
<evidence type="ECO:0000259" key="9">
    <source>
        <dbReference type="PROSITE" id="PS50823"/>
    </source>
</evidence>
<reference evidence="11 12" key="1">
    <citation type="journal article" date="2016" name="Nat. Commun.">
        <title>Thousands of microbial genomes shed light on interconnected biogeochemical processes in an aquifer system.</title>
        <authorList>
            <person name="Anantharaman K."/>
            <person name="Brown C.T."/>
            <person name="Hug L.A."/>
            <person name="Sharon I."/>
            <person name="Castelle C.J."/>
            <person name="Probst A.J."/>
            <person name="Thomas B.C."/>
            <person name="Singh A."/>
            <person name="Wilkins M.J."/>
            <person name="Karaoz U."/>
            <person name="Brodie E.L."/>
            <person name="Williams K.H."/>
            <person name="Hubbard S.S."/>
            <person name="Banfield J.F."/>
        </authorList>
    </citation>
    <scope>NUCLEOTIDE SEQUENCE [LARGE SCALE GENOMIC DNA]</scope>
</reference>
<dbReference type="STRING" id="1798383.A3D78_01820"/>
<keyword evidence="6" id="KW-0963">Cytoplasm</keyword>
<dbReference type="CDD" id="cd22534">
    <property type="entry name" value="KH-II_Era"/>
    <property type="match status" value="1"/>
</dbReference>
<evidence type="ECO:0000256" key="3">
    <source>
        <dbReference type="ARBA" id="ARBA00022741"/>
    </source>
</evidence>
<feature type="region of interest" description="G5" evidence="7">
    <location>
        <begin position="151"/>
        <end position="153"/>
    </location>
</feature>
<dbReference type="InterPro" id="IPR006073">
    <property type="entry name" value="GTP-bd"/>
</dbReference>
<dbReference type="GO" id="GO:0000028">
    <property type="term" value="P:ribosomal small subunit assembly"/>
    <property type="evidence" value="ECO:0007669"/>
    <property type="project" value="TreeGrafter"/>
</dbReference>
<feature type="binding site" evidence="6">
    <location>
        <begin position="125"/>
        <end position="128"/>
    </location>
    <ligand>
        <name>GTP</name>
        <dbReference type="ChEBI" id="CHEBI:37565"/>
    </ligand>
</feature>
<keyword evidence="6" id="KW-0472">Membrane</keyword>
<dbReference type="Proteomes" id="UP000176253">
    <property type="component" value="Unassembled WGS sequence"/>
</dbReference>
<dbReference type="Pfam" id="PF07650">
    <property type="entry name" value="KH_2"/>
    <property type="match status" value="1"/>
</dbReference>
<sequence length="291" mass="33511">MDEKIKAGYVAIIGRPNSGKSTLLNNILKQKVAITSPKPQTTRIPIQAVYNDARGQIIFIDTPGIFAKVFDAVAKKINLKTEQVLKKNIDVLVYLIDHNRDRNIEENKIIGLVRNVDKPKILAYNKMDIKHPSYIPHYRFLESEFNKTVEISALFNKNLNLLVNYIFELLPIGDKIIKREDLVTPAINIDSKTFIAEIIREKAYLFLRKEVPYSLTTVVDEIADREEGLKYIKARIVTVSDRYKRMIIGDTGRMIKEIGRASRKELEVATNQKIYLDLTVETNPHWIEEML</sequence>
<dbReference type="GO" id="GO:0003924">
    <property type="term" value="F:GTPase activity"/>
    <property type="evidence" value="ECO:0007669"/>
    <property type="project" value="UniProtKB-UniRule"/>
</dbReference>
<dbReference type="GO" id="GO:0005886">
    <property type="term" value="C:plasma membrane"/>
    <property type="evidence" value="ECO:0007669"/>
    <property type="project" value="UniProtKB-SubCell"/>
</dbReference>
<name>A0A1F6A1I7_9BACT</name>
<feature type="domain" description="Era-type G" evidence="10">
    <location>
        <begin position="6"/>
        <end position="172"/>
    </location>
</feature>
<feature type="region of interest" description="G2" evidence="7">
    <location>
        <begin position="40"/>
        <end position="44"/>
    </location>
</feature>
<evidence type="ECO:0000256" key="1">
    <source>
        <dbReference type="ARBA" id="ARBA00007921"/>
    </source>
</evidence>
<proteinExistence type="inferred from homology"/>
<evidence type="ECO:0000256" key="8">
    <source>
        <dbReference type="RuleBase" id="RU003761"/>
    </source>
</evidence>
<dbReference type="Pfam" id="PF01926">
    <property type="entry name" value="MMR_HSR1"/>
    <property type="match status" value="1"/>
</dbReference>
<evidence type="ECO:0000313" key="11">
    <source>
        <dbReference type="EMBL" id="OGG18536.1"/>
    </source>
</evidence>